<proteinExistence type="inferred from homology"/>
<dbReference type="Pfam" id="PF02513">
    <property type="entry name" value="Spin-Ssty"/>
    <property type="match status" value="1"/>
</dbReference>
<comment type="caution">
    <text evidence="2">The sequence shown here is derived from an EMBL/GenBank/DDBJ whole genome shotgun (WGS) entry which is preliminary data.</text>
</comment>
<dbReference type="InterPro" id="IPR042567">
    <property type="entry name" value="SPIN/Ssty_sf"/>
</dbReference>
<reference evidence="2" key="1">
    <citation type="submission" date="2019-08" db="EMBL/GenBank/DDBJ databases">
        <title>The improved chromosome-level genome for the pearl oyster Pinctada fucata martensii using PacBio sequencing and Hi-C.</title>
        <authorList>
            <person name="Zheng Z."/>
        </authorList>
    </citation>
    <scope>NUCLEOTIDE SEQUENCE</scope>
    <source>
        <strain evidence="2">ZZ-2019</strain>
        <tissue evidence="2">Adductor muscle</tissue>
    </source>
</reference>
<evidence type="ECO:0000256" key="1">
    <source>
        <dbReference type="ARBA" id="ARBA00009467"/>
    </source>
</evidence>
<keyword evidence="3" id="KW-1185">Reference proteome</keyword>
<evidence type="ECO:0000313" key="2">
    <source>
        <dbReference type="EMBL" id="KAK3092123.1"/>
    </source>
</evidence>
<evidence type="ECO:0000313" key="3">
    <source>
        <dbReference type="Proteomes" id="UP001186944"/>
    </source>
</evidence>
<dbReference type="Gene3D" id="2.80.10.70">
    <property type="entry name" value="Spindlin/Ssty"/>
    <property type="match status" value="1"/>
</dbReference>
<gene>
    <name evidence="2" type="ORF">FSP39_025387</name>
</gene>
<dbReference type="GO" id="GO:0007276">
    <property type="term" value="P:gamete generation"/>
    <property type="evidence" value="ECO:0007669"/>
    <property type="project" value="InterPro"/>
</dbReference>
<dbReference type="EMBL" id="VSWD01000010">
    <property type="protein sequence ID" value="KAK3092123.1"/>
    <property type="molecule type" value="Genomic_DNA"/>
</dbReference>
<dbReference type="AlphaFoldDB" id="A0AA88XUT8"/>
<dbReference type="Proteomes" id="UP001186944">
    <property type="component" value="Unassembled WGS sequence"/>
</dbReference>
<accession>A0AA88XUT8</accession>
<organism evidence="2 3">
    <name type="scientific">Pinctada imbricata</name>
    <name type="common">Atlantic pearl-oyster</name>
    <name type="synonym">Pinctada martensii</name>
    <dbReference type="NCBI Taxonomy" id="66713"/>
    <lineage>
        <taxon>Eukaryota</taxon>
        <taxon>Metazoa</taxon>
        <taxon>Spiralia</taxon>
        <taxon>Lophotrochozoa</taxon>
        <taxon>Mollusca</taxon>
        <taxon>Bivalvia</taxon>
        <taxon>Autobranchia</taxon>
        <taxon>Pteriomorphia</taxon>
        <taxon>Pterioida</taxon>
        <taxon>Pterioidea</taxon>
        <taxon>Pteriidae</taxon>
        <taxon>Pinctada</taxon>
    </lineage>
</organism>
<protein>
    <submittedName>
        <fullName evidence="2">Uncharacterized protein</fullName>
    </submittedName>
</protein>
<dbReference type="InterPro" id="IPR003671">
    <property type="entry name" value="SPIN/Ssty"/>
</dbReference>
<sequence length="159" mass="18491">MTNDICYYGLWQNRQQVEEGLSRLPTNEQRKAVESQLKFRRTVLKQKSDDNKIFNFSRKNDQGKYVKLTIDELKKNLLTLIEDTLKEVTTERVHPDVPLFVGEKIDHTFSDGIVYKGYVISGVPGFPLWYNVKYEGDEAIYAYNLAEDYKSGDVQIVVE</sequence>
<comment type="similarity">
    <text evidence="1">Belongs to the SPIN/STSY family.</text>
</comment>
<name>A0AA88XUT8_PINIB</name>